<evidence type="ECO:0008006" key="3">
    <source>
        <dbReference type="Google" id="ProtNLM"/>
    </source>
</evidence>
<gene>
    <name evidence="1" type="ORF">SAMN06265173_101414</name>
</gene>
<dbReference type="AlphaFoldDB" id="A0A521AWT3"/>
<evidence type="ECO:0000313" key="2">
    <source>
        <dbReference type="Proteomes" id="UP000316030"/>
    </source>
</evidence>
<dbReference type="InterPro" id="IPR011006">
    <property type="entry name" value="CheY-like_superfamily"/>
</dbReference>
<protein>
    <recommendedName>
        <fullName evidence="3">Response regulatory domain-containing protein</fullName>
    </recommendedName>
</protein>
<name>A0A521AWT3_9RHOB</name>
<evidence type="ECO:0000313" key="1">
    <source>
        <dbReference type="EMBL" id="SMO39296.1"/>
    </source>
</evidence>
<keyword evidence="2" id="KW-1185">Reference proteome</keyword>
<proteinExistence type="predicted"/>
<dbReference type="Proteomes" id="UP000316030">
    <property type="component" value="Unassembled WGS sequence"/>
</dbReference>
<organism evidence="1 2">
    <name type="scientific">Thalassovita litoralis</name>
    <dbReference type="NCBI Taxonomy" id="1010611"/>
    <lineage>
        <taxon>Bacteria</taxon>
        <taxon>Pseudomonadati</taxon>
        <taxon>Pseudomonadota</taxon>
        <taxon>Alphaproteobacteria</taxon>
        <taxon>Rhodobacterales</taxon>
        <taxon>Roseobacteraceae</taxon>
        <taxon>Thalassovita</taxon>
    </lineage>
</organism>
<dbReference type="EMBL" id="FXTO01000001">
    <property type="protein sequence ID" value="SMO39296.1"/>
    <property type="molecule type" value="Genomic_DNA"/>
</dbReference>
<dbReference type="Gene3D" id="3.40.50.2300">
    <property type="match status" value="1"/>
</dbReference>
<sequence>MTAPESYIAEDSSPSAIRNVLIVDDSRLQRRILAASLQRWGFAVTEADSQPNKRWIIVWLHRPIWC</sequence>
<dbReference type="SUPFAM" id="SSF52172">
    <property type="entry name" value="CheY-like"/>
    <property type="match status" value="1"/>
</dbReference>
<accession>A0A521AWT3</accession>
<reference evidence="1 2" key="1">
    <citation type="submission" date="2017-05" db="EMBL/GenBank/DDBJ databases">
        <authorList>
            <person name="Varghese N."/>
            <person name="Submissions S."/>
        </authorList>
    </citation>
    <scope>NUCLEOTIDE SEQUENCE [LARGE SCALE GENOMIC DNA]</scope>
    <source>
        <strain evidence="1 2">DSM 29506</strain>
    </source>
</reference>